<evidence type="ECO:0000256" key="5">
    <source>
        <dbReference type="ARBA" id="ARBA00023136"/>
    </source>
</evidence>
<dbReference type="InterPro" id="IPR010201">
    <property type="entry name" value="HflK"/>
</dbReference>
<proteinExistence type="inferred from homology"/>
<dbReference type="InterPro" id="IPR036013">
    <property type="entry name" value="Band_7/SPFH_dom_sf"/>
</dbReference>
<reference evidence="9" key="1">
    <citation type="submission" date="2021-08" db="EMBL/GenBank/DDBJ databases">
        <title>Comparative analyses of Brucepasteria parasyntrophica and Teretinema zuelzerae.</title>
        <authorList>
            <person name="Song Y."/>
            <person name="Brune A."/>
        </authorList>
    </citation>
    <scope>NUCLEOTIDE SEQUENCE</scope>
    <source>
        <strain evidence="9">DSM 1903</strain>
    </source>
</reference>
<name>A0AAE3EHH1_9SPIR</name>
<accession>A0AAE3EHH1</accession>
<evidence type="ECO:0000256" key="4">
    <source>
        <dbReference type="ARBA" id="ARBA00022989"/>
    </source>
</evidence>
<dbReference type="RefSeq" id="WP_230752721.1">
    <property type="nucleotide sequence ID" value="NZ_JAINWA010000001.1"/>
</dbReference>
<feature type="domain" description="Band 7" evidence="8">
    <location>
        <begin position="82"/>
        <end position="260"/>
    </location>
</feature>
<evidence type="ECO:0000256" key="2">
    <source>
        <dbReference type="ARBA" id="ARBA00006971"/>
    </source>
</evidence>
<comment type="caution">
    <text evidence="9">The sequence shown here is derived from an EMBL/GenBank/DDBJ whole genome shotgun (WGS) entry which is preliminary data.</text>
</comment>
<organism evidence="9 10">
    <name type="scientific">Teretinema zuelzerae</name>
    <dbReference type="NCBI Taxonomy" id="156"/>
    <lineage>
        <taxon>Bacteria</taxon>
        <taxon>Pseudomonadati</taxon>
        <taxon>Spirochaetota</taxon>
        <taxon>Spirochaetia</taxon>
        <taxon>Spirochaetales</taxon>
        <taxon>Treponemataceae</taxon>
        <taxon>Teretinema</taxon>
    </lineage>
</organism>
<dbReference type="EMBL" id="JAINWA010000001">
    <property type="protein sequence ID" value="MCD1653584.1"/>
    <property type="molecule type" value="Genomic_DNA"/>
</dbReference>
<dbReference type="InterPro" id="IPR001107">
    <property type="entry name" value="Band_7"/>
</dbReference>
<keyword evidence="3 6" id="KW-0812">Transmembrane</keyword>
<dbReference type="GO" id="GO:0008233">
    <property type="term" value="F:peptidase activity"/>
    <property type="evidence" value="ECO:0007669"/>
    <property type="project" value="UniProtKB-KW"/>
</dbReference>
<dbReference type="SMART" id="SM00244">
    <property type="entry name" value="PHB"/>
    <property type="match status" value="1"/>
</dbReference>
<keyword evidence="9" id="KW-0645">Protease</keyword>
<dbReference type="CDD" id="cd03404">
    <property type="entry name" value="SPFH_HflK"/>
    <property type="match status" value="1"/>
</dbReference>
<comment type="similarity">
    <text evidence="2 6">Belongs to the band 7/mec-2 family. HflK subfamily.</text>
</comment>
<dbReference type="GO" id="GO:0006508">
    <property type="term" value="P:proteolysis"/>
    <property type="evidence" value="ECO:0007669"/>
    <property type="project" value="UniProtKB-KW"/>
</dbReference>
<dbReference type="Gene3D" id="3.30.479.30">
    <property type="entry name" value="Band 7 domain"/>
    <property type="match status" value="1"/>
</dbReference>
<evidence type="ECO:0000259" key="8">
    <source>
        <dbReference type="SMART" id="SM00244"/>
    </source>
</evidence>
<comment type="subunit">
    <text evidence="6">HflC and HflK may interact to form a multimeric complex.</text>
</comment>
<dbReference type="Proteomes" id="UP001198163">
    <property type="component" value="Unassembled WGS sequence"/>
</dbReference>
<protein>
    <recommendedName>
        <fullName evidence="6">Protein HflK</fullName>
    </recommendedName>
</protein>
<comment type="function">
    <text evidence="6">HflC and HflK could encode or regulate a protease.</text>
</comment>
<feature type="transmembrane region" description="Helical" evidence="6">
    <location>
        <begin position="67"/>
        <end position="87"/>
    </location>
</feature>
<evidence type="ECO:0000313" key="9">
    <source>
        <dbReference type="EMBL" id="MCD1653584.1"/>
    </source>
</evidence>
<keyword evidence="5 6" id="KW-0472">Membrane</keyword>
<keyword evidence="4 6" id="KW-1133">Transmembrane helix</keyword>
<dbReference type="PANTHER" id="PTHR43327:SF2">
    <property type="entry name" value="MODULATOR OF FTSH PROTEASE HFLK"/>
    <property type="match status" value="1"/>
</dbReference>
<evidence type="ECO:0000256" key="1">
    <source>
        <dbReference type="ARBA" id="ARBA00004167"/>
    </source>
</evidence>
<evidence type="ECO:0000313" key="10">
    <source>
        <dbReference type="Proteomes" id="UP001198163"/>
    </source>
</evidence>
<keyword evidence="9" id="KW-0378">Hydrolase</keyword>
<evidence type="ECO:0000256" key="3">
    <source>
        <dbReference type="ARBA" id="ARBA00022692"/>
    </source>
</evidence>
<evidence type="ECO:0000256" key="7">
    <source>
        <dbReference type="SAM" id="MobiDB-lite"/>
    </source>
</evidence>
<evidence type="ECO:0000256" key="6">
    <source>
        <dbReference type="RuleBase" id="RU364113"/>
    </source>
</evidence>
<dbReference type="SUPFAM" id="SSF117892">
    <property type="entry name" value="Band 7/SPFH domain"/>
    <property type="match status" value="1"/>
</dbReference>
<dbReference type="AlphaFoldDB" id="A0AAE3EHH1"/>
<comment type="subcellular location">
    <subcellularLocation>
        <location evidence="1">Membrane</location>
        <topology evidence="1">Single-pass membrane protein</topology>
    </subcellularLocation>
</comment>
<feature type="region of interest" description="Disordered" evidence="7">
    <location>
        <begin position="1"/>
        <end position="22"/>
    </location>
</feature>
<sequence length="368" mass="41195">MSKKKRDESPSPSLPDSPGREESFSGLIAKVKSVLTSISSFLKTGFRNLNLREDLLKAFGHLSPRRVVVSLFTALFGLYVVSGVYLVNPGEQAVERLFGKVVRSGIGEGLHYRMPWPFQKVDKVNTAEIRRESIGIDHKEHAGLHTAPEKIQVLTGDENIVDVEMIIQYRISDPVQYLFNVDYRPFQLINEAVRFAATRIAGSLKVDDILTVAKEDIQKRVRIEAQELLDKYQSGLTIVTVNLNKLYPPDELAESFQDVGSAREDKSREISQAEGYRNGLIPPAQGEAEKNLREAEGYSIDVTNRAQGEAQRFGQMLKEYRTASIGASGDVTRQRLYIETMEKVMPNVKKYIVSGTGGKVNLRLFGTE</sequence>
<dbReference type="PANTHER" id="PTHR43327">
    <property type="entry name" value="STOMATIN-LIKE PROTEIN 2, MITOCHONDRIAL"/>
    <property type="match status" value="1"/>
</dbReference>
<gene>
    <name evidence="9" type="primary">hflK</name>
    <name evidence="9" type="ORF">K7J14_02580</name>
</gene>
<dbReference type="InterPro" id="IPR050710">
    <property type="entry name" value="Band7/mec-2_domain"/>
</dbReference>
<dbReference type="Pfam" id="PF01145">
    <property type="entry name" value="Band_7"/>
    <property type="match status" value="1"/>
</dbReference>
<dbReference type="NCBIfam" id="TIGR01933">
    <property type="entry name" value="hflK"/>
    <property type="match status" value="1"/>
</dbReference>
<dbReference type="GO" id="GO:0016020">
    <property type="term" value="C:membrane"/>
    <property type="evidence" value="ECO:0007669"/>
    <property type="project" value="UniProtKB-SubCell"/>
</dbReference>
<keyword evidence="10" id="KW-1185">Reference proteome</keyword>